<dbReference type="OrthoDB" id="7867543at2759"/>
<feature type="chain" id="PRO_5001562581" evidence="2">
    <location>
        <begin position="27"/>
        <end position="157"/>
    </location>
</feature>
<name>A0A034WDL8_BACDO</name>
<evidence type="ECO:0000313" key="3">
    <source>
        <dbReference type="EMBL" id="JAC52774.1"/>
    </source>
</evidence>
<dbReference type="AlphaFoldDB" id="A0A034WDL8"/>
<feature type="signal peptide" evidence="2">
    <location>
        <begin position="1"/>
        <end position="26"/>
    </location>
</feature>
<protein>
    <submittedName>
        <fullName evidence="3">Uncharacterized protein</fullName>
    </submittedName>
</protein>
<feature type="region of interest" description="Disordered" evidence="1">
    <location>
        <begin position="135"/>
        <end position="157"/>
    </location>
</feature>
<feature type="compositionally biased region" description="Basic residues" evidence="1">
    <location>
        <begin position="147"/>
        <end position="157"/>
    </location>
</feature>
<proteinExistence type="predicted"/>
<accession>A0A034WDL8</accession>
<reference evidence="3" key="1">
    <citation type="journal article" date="2014" name="BMC Genomics">
        <title>Characterizing the developmental transcriptome of the oriental fruit fly, Bactrocera dorsalis (Diptera: Tephritidae) through comparative genomic analysis with Drosophila melanogaster utilizing modENCODE datasets.</title>
        <authorList>
            <person name="Geib S.M."/>
            <person name="Calla B."/>
            <person name="Hall B."/>
            <person name="Hou S."/>
            <person name="Manoukis N.C."/>
        </authorList>
    </citation>
    <scope>NUCLEOTIDE SEQUENCE</scope>
    <source>
        <strain evidence="3">Punador</strain>
    </source>
</reference>
<keyword evidence="2" id="KW-0732">Signal</keyword>
<dbReference type="EMBL" id="GAKP01006178">
    <property type="protein sequence ID" value="JAC52774.1"/>
    <property type="molecule type" value="Transcribed_RNA"/>
</dbReference>
<evidence type="ECO:0000256" key="1">
    <source>
        <dbReference type="SAM" id="MobiDB-lite"/>
    </source>
</evidence>
<organism evidence="3">
    <name type="scientific">Bactrocera dorsalis</name>
    <name type="common">Oriental fruit fly</name>
    <name type="synonym">Dacus dorsalis</name>
    <dbReference type="NCBI Taxonomy" id="27457"/>
    <lineage>
        <taxon>Eukaryota</taxon>
        <taxon>Metazoa</taxon>
        <taxon>Ecdysozoa</taxon>
        <taxon>Arthropoda</taxon>
        <taxon>Hexapoda</taxon>
        <taxon>Insecta</taxon>
        <taxon>Pterygota</taxon>
        <taxon>Neoptera</taxon>
        <taxon>Endopterygota</taxon>
        <taxon>Diptera</taxon>
        <taxon>Brachycera</taxon>
        <taxon>Muscomorpha</taxon>
        <taxon>Tephritoidea</taxon>
        <taxon>Tephritidae</taxon>
        <taxon>Bactrocera</taxon>
        <taxon>Bactrocera</taxon>
    </lineage>
</organism>
<sequence>MSYELKCTLVIFVVVFCCNYIASAAAYPWQADHEGYDASLDPVIWSRAFVKDNIRRPRQFATFPAAAGENNEVQLNNRFYEFQQRFIDSNRVASGILRDEKRRAESSAHFGERRTGALTAENDWNVIANAGYRSRNNRKSTLNRSKTQARRKRNHIR</sequence>
<evidence type="ECO:0000256" key="2">
    <source>
        <dbReference type="SAM" id="SignalP"/>
    </source>
</evidence>